<evidence type="ECO:0000313" key="1">
    <source>
        <dbReference type="EMBL" id="TYI35957.1"/>
    </source>
</evidence>
<evidence type="ECO:0000313" key="2">
    <source>
        <dbReference type="Proteomes" id="UP000322667"/>
    </source>
</evidence>
<keyword evidence="2" id="KW-1185">Reference proteome</keyword>
<dbReference type="EMBL" id="CM017612">
    <property type="protein sequence ID" value="TYI35957.1"/>
    <property type="molecule type" value="Genomic_DNA"/>
</dbReference>
<dbReference type="Proteomes" id="UP000322667">
    <property type="component" value="Chromosome A03"/>
</dbReference>
<name>A0A5D2R533_GOSTO</name>
<dbReference type="AlphaFoldDB" id="A0A5D2R533"/>
<organism evidence="1 2">
    <name type="scientific">Gossypium tomentosum</name>
    <name type="common">Hawaiian cotton</name>
    <name type="synonym">Gossypium sandvicense</name>
    <dbReference type="NCBI Taxonomy" id="34277"/>
    <lineage>
        <taxon>Eukaryota</taxon>
        <taxon>Viridiplantae</taxon>
        <taxon>Streptophyta</taxon>
        <taxon>Embryophyta</taxon>
        <taxon>Tracheophyta</taxon>
        <taxon>Spermatophyta</taxon>
        <taxon>Magnoliopsida</taxon>
        <taxon>eudicotyledons</taxon>
        <taxon>Gunneridae</taxon>
        <taxon>Pentapetalae</taxon>
        <taxon>rosids</taxon>
        <taxon>malvids</taxon>
        <taxon>Malvales</taxon>
        <taxon>Malvaceae</taxon>
        <taxon>Malvoideae</taxon>
        <taxon>Gossypium</taxon>
    </lineage>
</organism>
<protein>
    <submittedName>
        <fullName evidence="1">Uncharacterized protein</fullName>
    </submittedName>
</protein>
<accession>A0A5D2R533</accession>
<reference evidence="1 2" key="1">
    <citation type="submission" date="2019-07" db="EMBL/GenBank/DDBJ databases">
        <title>WGS assembly of Gossypium tomentosum.</title>
        <authorList>
            <person name="Chen Z.J."/>
            <person name="Sreedasyam A."/>
            <person name="Ando A."/>
            <person name="Song Q."/>
            <person name="De L."/>
            <person name="Hulse-Kemp A."/>
            <person name="Ding M."/>
            <person name="Ye W."/>
            <person name="Kirkbride R."/>
            <person name="Jenkins J."/>
            <person name="Plott C."/>
            <person name="Lovell J."/>
            <person name="Lin Y.-M."/>
            <person name="Vaughn R."/>
            <person name="Liu B."/>
            <person name="Li W."/>
            <person name="Simpson S."/>
            <person name="Scheffler B."/>
            <person name="Saski C."/>
            <person name="Grover C."/>
            <person name="Hu G."/>
            <person name="Conover J."/>
            <person name="Carlson J."/>
            <person name="Shu S."/>
            <person name="Boston L."/>
            <person name="Williams M."/>
            <person name="Peterson D."/>
            <person name="Mcgee K."/>
            <person name="Jones D."/>
            <person name="Wendel J."/>
            <person name="Stelly D."/>
            <person name="Grimwood J."/>
            <person name="Schmutz J."/>
        </authorList>
    </citation>
    <scope>NUCLEOTIDE SEQUENCE [LARGE SCALE GENOMIC DNA]</scope>
    <source>
        <strain evidence="1">7179.01</strain>
    </source>
</reference>
<gene>
    <name evidence="1" type="ORF">ES332_A03G110300v1</name>
</gene>
<proteinExistence type="predicted"/>
<sequence>MTEAWWPSTRGEADGSAATCLGLGFFTCLAENILWAKFLCLLGLLGLQLGNGFCNCFIWFLGPGQNLGLTQSLPPYLQTQIDILEIQNRELQSTFSG</sequence>